<keyword evidence="2" id="KW-1185">Reference proteome</keyword>
<proteinExistence type="predicted"/>
<organism evidence="1 2">
    <name type="scientific">Pseudooceanicola nitratireducens</name>
    <dbReference type="NCBI Taxonomy" id="517719"/>
    <lineage>
        <taxon>Bacteria</taxon>
        <taxon>Pseudomonadati</taxon>
        <taxon>Pseudomonadota</taxon>
        <taxon>Alphaproteobacteria</taxon>
        <taxon>Rhodobacterales</taxon>
        <taxon>Paracoccaceae</taxon>
        <taxon>Pseudooceanicola</taxon>
    </lineage>
</organism>
<gene>
    <name evidence="1" type="ORF">SAMN05421762_2573</name>
</gene>
<dbReference type="AlphaFoldDB" id="A0A1I1MT72"/>
<evidence type="ECO:0000313" key="1">
    <source>
        <dbReference type="EMBL" id="SFC88326.1"/>
    </source>
</evidence>
<sequence>MIFAGCAGRFSAEMEHSWLIGRDETAVRGKRLAMIDLVDAALPPGRGPEVLARRIEAKFAQAMLLQRASFSRDAGTASRALARARAALRQCEALLPG</sequence>
<dbReference type="EMBL" id="FOLX01000001">
    <property type="protein sequence ID" value="SFC88326.1"/>
    <property type="molecule type" value="Genomic_DNA"/>
</dbReference>
<protein>
    <submittedName>
        <fullName evidence="1">Uncharacterized protein</fullName>
    </submittedName>
</protein>
<dbReference type="Proteomes" id="UP000231644">
    <property type="component" value="Unassembled WGS sequence"/>
</dbReference>
<dbReference type="STRING" id="517719.SAMN05421762_2573"/>
<name>A0A1I1MT72_9RHOB</name>
<accession>A0A1I1MT72</accession>
<evidence type="ECO:0000313" key="2">
    <source>
        <dbReference type="Proteomes" id="UP000231644"/>
    </source>
</evidence>
<reference evidence="1 2" key="1">
    <citation type="submission" date="2016-10" db="EMBL/GenBank/DDBJ databases">
        <authorList>
            <person name="de Groot N.N."/>
        </authorList>
    </citation>
    <scope>NUCLEOTIDE SEQUENCE [LARGE SCALE GENOMIC DNA]</scope>
    <source>
        <strain evidence="1 2">DSM 29619</strain>
    </source>
</reference>